<proteinExistence type="predicted"/>
<evidence type="ECO:0000313" key="3">
    <source>
        <dbReference type="EMBL" id="KOS56419.1"/>
    </source>
</evidence>
<dbReference type="PATRIC" id="fig|1441923.3.peg.2075"/>
<protein>
    <recommendedName>
        <fullName evidence="5">Lipoprotein</fullName>
    </recommendedName>
</protein>
<evidence type="ECO:0000256" key="2">
    <source>
        <dbReference type="SAM" id="SignalP"/>
    </source>
</evidence>
<dbReference type="AlphaFoldDB" id="A0A0M8PPI6"/>
<dbReference type="EMBL" id="AZYO01000018">
    <property type="protein sequence ID" value="KOS56419.1"/>
    <property type="molecule type" value="Genomic_DNA"/>
</dbReference>
<accession>A0A0M8PPI6</accession>
<comment type="caution">
    <text evidence="3">The sequence shown here is derived from an EMBL/GenBank/DDBJ whole genome shotgun (WGS) entry which is preliminary data.</text>
</comment>
<name>A0A0M8PPI6_RHORH</name>
<feature type="chain" id="PRO_5005820086" description="Lipoprotein" evidence="2">
    <location>
        <begin position="23"/>
        <end position="200"/>
    </location>
</feature>
<gene>
    <name evidence="3" type="ORF">Z051_09385</name>
</gene>
<reference evidence="3 4" key="1">
    <citation type="journal article" date="2015" name="Genome Announc.">
        <title>Draft Genome Sequence of Rhodococcus rhodochrous Strain KG-21, a Soil Isolate from Oil Fields of Krishna-Godavari Basin, India.</title>
        <authorList>
            <person name="Dawar C."/>
            <person name="Aggarwal R.K."/>
        </authorList>
    </citation>
    <scope>NUCLEOTIDE SEQUENCE [LARGE SCALE GENOMIC DNA]</scope>
    <source>
        <strain evidence="3 4">KG-21</strain>
    </source>
</reference>
<dbReference type="Proteomes" id="UP000037712">
    <property type="component" value="Unassembled WGS sequence"/>
</dbReference>
<evidence type="ECO:0000256" key="1">
    <source>
        <dbReference type="SAM" id="MobiDB-lite"/>
    </source>
</evidence>
<keyword evidence="2" id="KW-0732">Signal</keyword>
<evidence type="ECO:0000313" key="4">
    <source>
        <dbReference type="Proteomes" id="UP000037712"/>
    </source>
</evidence>
<evidence type="ECO:0008006" key="5">
    <source>
        <dbReference type="Google" id="ProtNLM"/>
    </source>
</evidence>
<feature type="region of interest" description="Disordered" evidence="1">
    <location>
        <begin position="48"/>
        <end position="73"/>
    </location>
</feature>
<reference evidence="4" key="2">
    <citation type="submission" date="2015-01" db="EMBL/GenBank/DDBJ databases">
        <title>Draft genome sequence of potential hydrocarbon metabolising strain of Rhodococcus rhodochrous.</title>
        <authorList>
            <person name="Aggarwal R.K."/>
            <person name="Dawar C."/>
        </authorList>
    </citation>
    <scope>NUCLEOTIDE SEQUENCE [LARGE SCALE GENOMIC DNA]</scope>
    <source>
        <strain evidence="4">KG-21</strain>
    </source>
</reference>
<dbReference type="RefSeq" id="WP_054372406.1">
    <property type="nucleotide sequence ID" value="NZ_AZYO01000018.1"/>
</dbReference>
<dbReference type="PROSITE" id="PS51257">
    <property type="entry name" value="PROKAR_LIPOPROTEIN"/>
    <property type="match status" value="1"/>
</dbReference>
<organism evidence="3 4">
    <name type="scientific">Rhodococcus rhodochrous KG-21</name>
    <dbReference type="NCBI Taxonomy" id="1441923"/>
    <lineage>
        <taxon>Bacteria</taxon>
        <taxon>Bacillati</taxon>
        <taxon>Actinomycetota</taxon>
        <taxon>Actinomycetes</taxon>
        <taxon>Mycobacteriales</taxon>
        <taxon>Nocardiaceae</taxon>
        <taxon>Rhodococcus</taxon>
    </lineage>
</organism>
<feature type="signal peptide" evidence="2">
    <location>
        <begin position="1"/>
        <end position="22"/>
    </location>
</feature>
<sequence length="200" mass="20230">MKLRVLAIAPVLVLLVACGGESDDSTIGATATESSAAASTTTRTAAQATTTTDATQLAPAPGKVQHSGDTSECTVTPTAYPGLTEVDVQDGAAGHPSGAKTITWHWDGNISTGTVAFTATMSGPNGQPITRGVKLIDGEVIANYVFSGARQENISIPPRWNDASISVALPAAAGTILGSSFNWSADLEVDGESTGKCPGD</sequence>